<protein>
    <recommendedName>
        <fullName evidence="3">Phospholipase B-like</fullName>
    </recommendedName>
</protein>
<keyword evidence="2" id="KW-1185">Reference proteome</keyword>
<accession>A0AB34J431</accession>
<reference evidence="1 2" key="1">
    <citation type="journal article" date="2024" name="Science">
        <title>Giant polyketide synthase enzymes in the biosynthesis of giant marine polyether toxins.</title>
        <authorList>
            <person name="Fallon T.R."/>
            <person name="Shende V.V."/>
            <person name="Wierzbicki I.H."/>
            <person name="Pendleton A.L."/>
            <person name="Watervoot N.F."/>
            <person name="Auber R.P."/>
            <person name="Gonzalez D.J."/>
            <person name="Wisecaver J.H."/>
            <person name="Moore B.S."/>
        </authorList>
    </citation>
    <scope>NUCLEOTIDE SEQUENCE [LARGE SCALE GENOMIC DNA]</scope>
    <source>
        <strain evidence="1 2">12B1</strain>
    </source>
</reference>
<evidence type="ECO:0000313" key="1">
    <source>
        <dbReference type="EMBL" id="KAL1511385.1"/>
    </source>
</evidence>
<evidence type="ECO:0000313" key="2">
    <source>
        <dbReference type="Proteomes" id="UP001515480"/>
    </source>
</evidence>
<proteinExistence type="predicted"/>
<gene>
    <name evidence="1" type="ORF">AB1Y20_006186</name>
</gene>
<dbReference type="EMBL" id="JBGBPQ010000014">
    <property type="protein sequence ID" value="KAL1511385.1"/>
    <property type="molecule type" value="Genomic_DNA"/>
</dbReference>
<dbReference type="Proteomes" id="UP001515480">
    <property type="component" value="Unassembled WGS sequence"/>
</dbReference>
<evidence type="ECO:0008006" key="3">
    <source>
        <dbReference type="Google" id="ProtNLM"/>
    </source>
</evidence>
<organism evidence="1 2">
    <name type="scientific">Prymnesium parvum</name>
    <name type="common">Toxic golden alga</name>
    <dbReference type="NCBI Taxonomy" id="97485"/>
    <lineage>
        <taxon>Eukaryota</taxon>
        <taxon>Haptista</taxon>
        <taxon>Haptophyta</taxon>
        <taxon>Prymnesiophyceae</taxon>
        <taxon>Prymnesiales</taxon>
        <taxon>Prymnesiaceae</taxon>
        <taxon>Prymnesium</taxon>
    </lineage>
</organism>
<dbReference type="AlphaFoldDB" id="A0AB34J431"/>
<name>A0AB34J431_PRYPA</name>
<comment type="caution">
    <text evidence="1">The sequence shown here is derived from an EMBL/GenBank/DDBJ whole genome shotgun (WGS) entry which is preliminary data.</text>
</comment>
<sequence>MWAKKVALSEREAEELREQWRPSTTGDAGWPLVNKQGVVALFEPMLFQRAFSSQWTGAELDKVGAVMQMWDGGDGQVDHVRESQLRYYIKEQPPAWGARKHKD</sequence>